<dbReference type="PRINTS" id="PR00111">
    <property type="entry name" value="ABHYDROLASE"/>
</dbReference>
<evidence type="ECO:0000313" key="2">
    <source>
        <dbReference type="EMBL" id="MCM6775921.1"/>
    </source>
</evidence>
<accession>A0A9X2ED72</accession>
<keyword evidence="2" id="KW-0378">Hydrolase</keyword>
<keyword evidence="3" id="KW-1185">Reference proteome</keyword>
<sequence>MPYAISNDGTKVHYVDSGGDGPAMILLHSFAMDVDVWQPQIDDFAPGMRVLAVDSRGHGGTPDNGVPFTYWDTAWDTWAVADHAGIDEPVVVVGLSQGGFTAMRMALQHPRRVRGLVLIGTVAAGPSAQERETYDNITVKHLIDGDVPLAEITPTMAAVTIGGDRERHQLPWVEKWSVADRRAWRLAAHSLIDRDDISVLVRDITCPALIMRGGSDQAVSNAEMIELAGQLGGPTRTETIRGDGAAHICTWTHPELCNPLIREFIEHIR</sequence>
<dbReference type="GO" id="GO:0016787">
    <property type="term" value="F:hydrolase activity"/>
    <property type="evidence" value="ECO:0007669"/>
    <property type="project" value="UniProtKB-KW"/>
</dbReference>
<comment type="caution">
    <text evidence="2">The sequence shown here is derived from an EMBL/GenBank/DDBJ whole genome shotgun (WGS) entry which is preliminary data.</text>
</comment>
<dbReference type="PANTHER" id="PTHR43798">
    <property type="entry name" value="MONOACYLGLYCEROL LIPASE"/>
    <property type="match status" value="1"/>
</dbReference>
<protein>
    <submittedName>
        <fullName evidence="2">Alpha/beta hydrolase</fullName>
    </submittedName>
</protein>
<dbReference type="InterPro" id="IPR029058">
    <property type="entry name" value="AB_hydrolase_fold"/>
</dbReference>
<gene>
    <name evidence="2" type="ORF">NDR86_20795</name>
</gene>
<evidence type="ECO:0000259" key="1">
    <source>
        <dbReference type="Pfam" id="PF00561"/>
    </source>
</evidence>
<dbReference type="InterPro" id="IPR000639">
    <property type="entry name" value="Epox_hydrolase-like"/>
</dbReference>
<dbReference type="AlphaFoldDB" id="A0A9X2ED72"/>
<dbReference type="InterPro" id="IPR000073">
    <property type="entry name" value="AB_hydrolase_1"/>
</dbReference>
<feature type="domain" description="AB hydrolase-1" evidence="1">
    <location>
        <begin position="22"/>
        <end position="131"/>
    </location>
</feature>
<dbReference type="Proteomes" id="UP001139157">
    <property type="component" value="Unassembled WGS sequence"/>
</dbReference>
<dbReference type="InterPro" id="IPR050266">
    <property type="entry name" value="AB_hydrolase_sf"/>
</dbReference>
<dbReference type="EMBL" id="JAMRXG010000008">
    <property type="protein sequence ID" value="MCM6775921.1"/>
    <property type="molecule type" value="Genomic_DNA"/>
</dbReference>
<proteinExistence type="predicted"/>
<dbReference type="Pfam" id="PF00561">
    <property type="entry name" value="Abhydrolase_1"/>
    <property type="match status" value="1"/>
</dbReference>
<dbReference type="SUPFAM" id="SSF53474">
    <property type="entry name" value="alpha/beta-Hydrolases"/>
    <property type="match status" value="1"/>
</dbReference>
<organism evidence="2 3">
    <name type="scientific">Nocardia pulmonis</name>
    <dbReference type="NCBI Taxonomy" id="2951408"/>
    <lineage>
        <taxon>Bacteria</taxon>
        <taxon>Bacillati</taxon>
        <taxon>Actinomycetota</taxon>
        <taxon>Actinomycetes</taxon>
        <taxon>Mycobacteriales</taxon>
        <taxon>Nocardiaceae</taxon>
        <taxon>Nocardia</taxon>
    </lineage>
</organism>
<evidence type="ECO:0000313" key="3">
    <source>
        <dbReference type="Proteomes" id="UP001139157"/>
    </source>
</evidence>
<dbReference type="RefSeq" id="WP_251914156.1">
    <property type="nucleotide sequence ID" value="NZ_JAMRXG010000008.1"/>
</dbReference>
<dbReference type="Gene3D" id="3.40.50.1820">
    <property type="entry name" value="alpha/beta hydrolase"/>
    <property type="match status" value="1"/>
</dbReference>
<reference evidence="2" key="1">
    <citation type="submission" date="2022-06" db="EMBL/GenBank/DDBJ databases">
        <title>Novel species in genus nocardia.</title>
        <authorList>
            <person name="Li F."/>
        </authorList>
    </citation>
    <scope>NUCLEOTIDE SEQUENCE</scope>
    <source>
        <strain evidence="2">CDC141</strain>
    </source>
</reference>
<dbReference type="PRINTS" id="PR00412">
    <property type="entry name" value="EPOXHYDRLASE"/>
</dbReference>
<name>A0A9X2ED72_9NOCA</name>